<comment type="catalytic activity">
    <reaction evidence="7">
        <text>(S)-4-amino-5-oxopentanoate = 5-aminolevulinate</text>
        <dbReference type="Rhea" id="RHEA:14265"/>
        <dbReference type="ChEBI" id="CHEBI:57501"/>
        <dbReference type="ChEBI" id="CHEBI:356416"/>
        <dbReference type="EC" id="5.4.3.8"/>
    </reaction>
</comment>
<dbReference type="NCBIfam" id="NF000818">
    <property type="entry name" value="PRK00062.1"/>
    <property type="match status" value="1"/>
</dbReference>
<sequence>MSNDTLFAEALTHFPGGVSSPVRAFRAVGGTPKFFRKASGAWFEDEDGQRFLDLCMSWGPLILGHAQPDILAAVNEAMHEGLTFGAPSRRELALARKIKAMVPFIEKMRFVSSGTEAVMSALRAARGFTGRDRILKFDGCYHGHSDGLLVKAGSGLVTFGAPTSAGVPKGIAELTSVVSLDDLETLERTFAELGSELAAAIIEPIPANNGLLLQRPEFLQRLRELCTKHGVILIFDEVISGFRVAPGGAAERLGITPDLATYGKIIGGGMPVGLYGGRKDIMGVVAPDGPVYQAGTLSGNPVAMAAGLATMERLTPAFYAGLEANAAKWAAAFETLPGLHCPRYGSLLWPLFQDGVRRSDAVKGEAISSFNRLHRALLGQDVYLPPSGYEVAFLSGAHGDAELDHFKQAVAAVAKAFA</sequence>
<dbReference type="EC" id="5.4.3.8" evidence="7"/>
<comment type="similarity">
    <text evidence="3 7">Belongs to the class-III pyridoxal-phosphate-dependent aminotransferase family. HemL subfamily.</text>
</comment>
<dbReference type="InterPro" id="IPR015421">
    <property type="entry name" value="PyrdxlP-dep_Trfase_major"/>
</dbReference>
<evidence type="ECO:0000256" key="6">
    <source>
        <dbReference type="ARBA" id="ARBA00023244"/>
    </source>
</evidence>
<comment type="pathway">
    <text evidence="2">Porphyrin-containing compound metabolism; protoporphyrin-IX biosynthesis; 5-aminolevulinate from L-glutamyl-tRNA(Glu): step 2/2.</text>
</comment>
<dbReference type="InterPro" id="IPR049704">
    <property type="entry name" value="Aminotrans_3_PPA_site"/>
</dbReference>
<dbReference type="InterPro" id="IPR005814">
    <property type="entry name" value="Aminotrans_3"/>
</dbReference>
<dbReference type="HAMAP" id="MF_00375">
    <property type="entry name" value="HemL_aminotrans_3"/>
    <property type="match status" value="1"/>
</dbReference>
<keyword evidence="6 7" id="KW-0627">Porphyrin biosynthesis</keyword>
<comment type="cofactor">
    <cofactor evidence="1 7">
        <name>pyridoxal 5'-phosphate</name>
        <dbReference type="ChEBI" id="CHEBI:597326"/>
    </cofactor>
</comment>
<dbReference type="Pfam" id="PF00202">
    <property type="entry name" value="Aminotran_3"/>
    <property type="match status" value="1"/>
</dbReference>
<evidence type="ECO:0000256" key="1">
    <source>
        <dbReference type="ARBA" id="ARBA00001933"/>
    </source>
</evidence>
<dbReference type="InterPro" id="IPR015422">
    <property type="entry name" value="PyrdxlP-dep_Trfase_small"/>
</dbReference>
<keyword evidence="5 7" id="KW-0413">Isomerase</keyword>
<comment type="subcellular location">
    <subcellularLocation>
        <location evidence="7">Cytoplasm</location>
    </subcellularLocation>
</comment>
<keyword evidence="7" id="KW-0963">Cytoplasm</keyword>
<dbReference type="PANTHER" id="PTHR43713">
    <property type="entry name" value="GLUTAMATE-1-SEMIALDEHYDE 2,1-AMINOMUTASE"/>
    <property type="match status" value="1"/>
</dbReference>
<dbReference type="SUPFAM" id="SSF53383">
    <property type="entry name" value="PLP-dependent transferases"/>
    <property type="match status" value="1"/>
</dbReference>
<proteinExistence type="inferred from homology"/>
<dbReference type="Gene3D" id="3.40.640.10">
    <property type="entry name" value="Type I PLP-dependent aspartate aminotransferase-like (Major domain)"/>
    <property type="match status" value="1"/>
</dbReference>
<dbReference type="Proteomes" id="UP001165089">
    <property type="component" value="Unassembled WGS sequence"/>
</dbReference>
<dbReference type="InterPro" id="IPR015424">
    <property type="entry name" value="PyrdxlP-dep_Trfase"/>
</dbReference>
<evidence type="ECO:0000256" key="4">
    <source>
        <dbReference type="ARBA" id="ARBA00022898"/>
    </source>
</evidence>
<comment type="caution">
    <text evidence="8">The sequence shown here is derived from an EMBL/GenBank/DDBJ whole genome shotgun (WGS) entry which is preliminary data.</text>
</comment>
<dbReference type="InterPro" id="IPR004639">
    <property type="entry name" value="4pyrrol_synth_GluAld_NH2Trfase"/>
</dbReference>
<feature type="modified residue" description="N6-(pyridoxal phosphate)lysine" evidence="7">
    <location>
        <position position="264"/>
    </location>
</feature>
<comment type="subunit">
    <text evidence="7">Homodimer.</text>
</comment>
<organism evidence="8 9">
    <name type="scientific">Geothrix rubra</name>
    <dbReference type="NCBI Taxonomy" id="2927977"/>
    <lineage>
        <taxon>Bacteria</taxon>
        <taxon>Pseudomonadati</taxon>
        <taxon>Acidobacteriota</taxon>
        <taxon>Holophagae</taxon>
        <taxon>Holophagales</taxon>
        <taxon>Holophagaceae</taxon>
        <taxon>Geothrix</taxon>
    </lineage>
</organism>
<dbReference type="PANTHER" id="PTHR43713:SF3">
    <property type="entry name" value="GLUTAMATE-1-SEMIALDEHYDE 2,1-AMINOMUTASE 1, CHLOROPLASTIC-RELATED"/>
    <property type="match status" value="1"/>
</dbReference>
<dbReference type="EMBL" id="BSDD01000001">
    <property type="protein sequence ID" value="GLH69221.1"/>
    <property type="molecule type" value="Genomic_DNA"/>
</dbReference>
<dbReference type="PROSITE" id="PS00600">
    <property type="entry name" value="AA_TRANSFER_CLASS_3"/>
    <property type="match status" value="1"/>
</dbReference>
<evidence type="ECO:0000256" key="5">
    <source>
        <dbReference type="ARBA" id="ARBA00023235"/>
    </source>
</evidence>
<keyword evidence="9" id="KW-1185">Reference proteome</keyword>
<evidence type="ECO:0000313" key="9">
    <source>
        <dbReference type="Proteomes" id="UP001165089"/>
    </source>
</evidence>
<keyword evidence="4 7" id="KW-0663">Pyridoxal phosphate</keyword>
<reference evidence="8 9" key="1">
    <citation type="journal article" date="2023" name="Antonie Van Leeuwenhoek">
        <title>Mesoterricola silvestris gen. nov., sp. nov., Mesoterricola sediminis sp. nov., Geothrix oryzae sp. nov., Geothrix edaphica sp. nov., Geothrix rubra sp. nov., and Geothrix limicola sp. nov., six novel members of Acidobacteriota isolated from soils.</title>
        <authorList>
            <person name="Itoh H."/>
            <person name="Sugisawa Y."/>
            <person name="Mise K."/>
            <person name="Xu Z."/>
            <person name="Kuniyasu M."/>
            <person name="Ushijima N."/>
            <person name="Kawano K."/>
            <person name="Kobayashi E."/>
            <person name="Shiratori Y."/>
            <person name="Masuda Y."/>
            <person name="Senoo K."/>
        </authorList>
    </citation>
    <scope>NUCLEOTIDE SEQUENCE [LARGE SCALE GENOMIC DNA]</scope>
    <source>
        <strain evidence="8 9">Red803</strain>
    </source>
</reference>
<dbReference type="Gene3D" id="3.90.1150.10">
    <property type="entry name" value="Aspartate Aminotransferase, domain 1"/>
    <property type="match status" value="1"/>
</dbReference>
<name>A0ABQ5Q4J8_9BACT</name>
<gene>
    <name evidence="7 8" type="primary">hemL</name>
    <name evidence="8" type="ORF">GETHPA_07540</name>
</gene>
<evidence type="ECO:0000256" key="7">
    <source>
        <dbReference type="HAMAP-Rule" id="MF_00375"/>
    </source>
</evidence>
<protein>
    <recommendedName>
        <fullName evidence="7">Glutamate-1-semialdehyde 2,1-aminomutase</fullName>
        <shortName evidence="7">GSA</shortName>
        <ecNumber evidence="7">5.4.3.8</ecNumber>
    </recommendedName>
    <alternativeName>
        <fullName evidence="7">Glutamate-1-semialdehyde aminotransferase</fullName>
        <shortName evidence="7">GSA-AT</shortName>
    </alternativeName>
</protein>
<evidence type="ECO:0000256" key="3">
    <source>
        <dbReference type="ARBA" id="ARBA00008981"/>
    </source>
</evidence>
<dbReference type="RefSeq" id="WP_285723085.1">
    <property type="nucleotide sequence ID" value="NZ_BSDD01000001.1"/>
</dbReference>
<accession>A0ABQ5Q4J8</accession>
<evidence type="ECO:0000313" key="8">
    <source>
        <dbReference type="EMBL" id="GLH69221.1"/>
    </source>
</evidence>
<evidence type="ECO:0000256" key="2">
    <source>
        <dbReference type="ARBA" id="ARBA00004819"/>
    </source>
</evidence>
<dbReference type="CDD" id="cd00610">
    <property type="entry name" value="OAT_like"/>
    <property type="match status" value="1"/>
</dbReference>